<keyword evidence="2" id="KW-1185">Reference proteome</keyword>
<protein>
    <submittedName>
        <fullName evidence="1">Uncharacterized protein</fullName>
    </submittedName>
</protein>
<dbReference type="Proteomes" id="UP001163324">
    <property type="component" value="Chromosome 3"/>
</dbReference>
<accession>A0ACC0V656</accession>
<evidence type="ECO:0000313" key="1">
    <source>
        <dbReference type="EMBL" id="KAI9901693.1"/>
    </source>
</evidence>
<name>A0ACC0V656_9HYPO</name>
<organism evidence="1 2">
    <name type="scientific">Trichothecium roseum</name>
    <dbReference type="NCBI Taxonomy" id="47278"/>
    <lineage>
        <taxon>Eukaryota</taxon>
        <taxon>Fungi</taxon>
        <taxon>Dikarya</taxon>
        <taxon>Ascomycota</taxon>
        <taxon>Pezizomycotina</taxon>
        <taxon>Sordariomycetes</taxon>
        <taxon>Hypocreomycetidae</taxon>
        <taxon>Hypocreales</taxon>
        <taxon>Hypocreales incertae sedis</taxon>
        <taxon>Trichothecium</taxon>
    </lineage>
</organism>
<comment type="caution">
    <text evidence="1">The sequence shown here is derived from an EMBL/GenBank/DDBJ whole genome shotgun (WGS) entry which is preliminary data.</text>
</comment>
<reference evidence="1" key="1">
    <citation type="submission" date="2022-10" db="EMBL/GenBank/DDBJ databases">
        <title>Complete Genome of Trichothecium roseum strain YXFP-22015, a Plant Pathogen Isolated from Citrus.</title>
        <authorList>
            <person name="Wang Y."/>
            <person name="Zhu L."/>
        </authorList>
    </citation>
    <scope>NUCLEOTIDE SEQUENCE</scope>
    <source>
        <strain evidence="1">YXFP-22015</strain>
    </source>
</reference>
<gene>
    <name evidence="1" type="ORF">N3K66_003510</name>
</gene>
<evidence type="ECO:0000313" key="2">
    <source>
        <dbReference type="Proteomes" id="UP001163324"/>
    </source>
</evidence>
<proteinExistence type="predicted"/>
<sequence>MINPRFAGQAAGPFRFAFPIITGGGIVGGTLYYRSQHKKAAAAASSEKTTHNKAHAAAKRDKEGLSGAGIGGTAVTGGHETGQIGSGVATATSSPDRKVDTDAPLEKLPSGGVGGGVGAGGANVRAIEMTANGSSQRPSDTEAAYFNMSTGGGGNSASPSSSSPSISSSSSSSSPSKGGGDDGDNAGDSSLKARAGASPTTSLQQPDSSGSSSTKLSASQRLQGVFGQGGASAGDPGQSLRKYHDTKIESHRTDIPSKRPQMRSDS</sequence>
<dbReference type="EMBL" id="CM047942">
    <property type="protein sequence ID" value="KAI9901693.1"/>
    <property type="molecule type" value="Genomic_DNA"/>
</dbReference>